<evidence type="ECO:0000313" key="1">
    <source>
        <dbReference type="EMBL" id="RCK61685.1"/>
    </source>
</evidence>
<name>A0A367Y746_9MICO</name>
<protein>
    <submittedName>
        <fullName evidence="1">Uncharacterized protein</fullName>
    </submittedName>
</protein>
<evidence type="ECO:0000313" key="2">
    <source>
        <dbReference type="Proteomes" id="UP000253508"/>
    </source>
</evidence>
<organism evidence="1 2">
    <name type="scientific">Microbacterium sorbitolivorans</name>
    <dbReference type="NCBI Taxonomy" id="1867410"/>
    <lineage>
        <taxon>Bacteria</taxon>
        <taxon>Bacillati</taxon>
        <taxon>Actinomycetota</taxon>
        <taxon>Actinomycetes</taxon>
        <taxon>Micrococcales</taxon>
        <taxon>Microbacteriaceae</taxon>
        <taxon>Microbacterium</taxon>
    </lineage>
</organism>
<dbReference type="RefSeq" id="WP_162785641.1">
    <property type="nucleotide sequence ID" value="NZ_BMHU01000001.1"/>
</dbReference>
<gene>
    <name evidence="1" type="ORF">DTO57_03395</name>
</gene>
<dbReference type="EMBL" id="QORO01000001">
    <property type="protein sequence ID" value="RCK61685.1"/>
    <property type="molecule type" value="Genomic_DNA"/>
</dbReference>
<comment type="caution">
    <text evidence="1">The sequence shown here is derived from an EMBL/GenBank/DDBJ whole genome shotgun (WGS) entry which is preliminary data.</text>
</comment>
<dbReference type="AlphaFoldDB" id="A0A367Y746"/>
<dbReference type="Proteomes" id="UP000253508">
    <property type="component" value="Unassembled WGS sequence"/>
</dbReference>
<accession>A0A367Y746</accession>
<sequence length="65" mass="7715">MTSPVADPLPRAVLIEMLREAYDRIHVLEREADYWYARTFYSRDELEQMYRRASRGFPTSESSPS</sequence>
<proteinExistence type="predicted"/>
<reference evidence="1 2" key="1">
    <citation type="submission" date="2018-07" db="EMBL/GenBank/DDBJ databases">
        <title>Microbacterium endoborsara sp. nov., a novel actinobacterium isolated from Borszczowia aralocaspica.</title>
        <authorList>
            <person name="An D."/>
        </authorList>
    </citation>
    <scope>NUCLEOTIDE SEQUENCE [LARGE SCALE GENOMIC DNA]</scope>
    <source>
        <strain evidence="1 2">C1.15228</strain>
    </source>
</reference>
<keyword evidence="2" id="KW-1185">Reference proteome</keyword>